<organism evidence="1 2">
    <name type="scientific">Aetokthonos hydrillicola Thurmond2011</name>
    <dbReference type="NCBI Taxonomy" id="2712845"/>
    <lineage>
        <taxon>Bacteria</taxon>
        <taxon>Bacillati</taxon>
        <taxon>Cyanobacteriota</taxon>
        <taxon>Cyanophyceae</taxon>
        <taxon>Nostocales</taxon>
        <taxon>Hapalosiphonaceae</taxon>
        <taxon>Aetokthonos</taxon>
    </lineage>
</organism>
<protein>
    <submittedName>
        <fullName evidence="1">Uncharacterized protein</fullName>
    </submittedName>
</protein>
<name>A0AAP5IHD2_9CYAN</name>
<proteinExistence type="predicted"/>
<reference evidence="2" key="1">
    <citation type="journal article" date="2021" name="Science">
        <title>Hunting the eagle killer: A cyanobacterial neurotoxin causes vacuolar myelinopathy.</title>
        <authorList>
            <person name="Breinlinger S."/>
            <person name="Phillips T.J."/>
            <person name="Haram B.N."/>
            <person name="Mares J."/>
            <person name="Martinez Yerena J.A."/>
            <person name="Hrouzek P."/>
            <person name="Sobotka R."/>
            <person name="Henderson W.M."/>
            <person name="Schmieder P."/>
            <person name="Williams S.M."/>
            <person name="Lauderdale J.D."/>
            <person name="Wilde H.D."/>
            <person name="Gerrin W."/>
            <person name="Kust A."/>
            <person name="Washington J.W."/>
            <person name="Wagner C."/>
            <person name="Geier B."/>
            <person name="Liebeke M."/>
            <person name="Enke H."/>
            <person name="Niedermeyer T.H.J."/>
            <person name="Wilde S.B."/>
        </authorList>
    </citation>
    <scope>NUCLEOTIDE SEQUENCE [LARGE SCALE GENOMIC DNA]</scope>
    <source>
        <strain evidence="2">Thurmond2011</strain>
    </source>
</reference>
<dbReference type="InterPro" id="IPR058263">
    <property type="entry name" value="DUF7957"/>
</dbReference>
<dbReference type="EMBL" id="JAALHA020000037">
    <property type="protein sequence ID" value="MDR9900642.1"/>
    <property type="molecule type" value="Genomic_DNA"/>
</dbReference>
<dbReference type="SUPFAM" id="SSF50998">
    <property type="entry name" value="Quinoprotein alcohol dehydrogenase-like"/>
    <property type="match status" value="1"/>
</dbReference>
<dbReference type="Gene3D" id="2.130.10.10">
    <property type="entry name" value="YVTN repeat-like/Quinoprotein amine dehydrogenase"/>
    <property type="match status" value="1"/>
</dbReference>
<evidence type="ECO:0000313" key="2">
    <source>
        <dbReference type="Proteomes" id="UP000667802"/>
    </source>
</evidence>
<dbReference type="Proteomes" id="UP000667802">
    <property type="component" value="Unassembled WGS sequence"/>
</dbReference>
<evidence type="ECO:0000313" key="1">
    <source>
        <dbReference type="EMBL" id="MDR9900642.1"/>
    </source>
</evidence>
<accession>A0AAP5IHD2</accession>
<dbReference type="AlphaFoldDB" id="A0AAP5IHD2"/>
<dbReference type="InterPro" id="IPR015943">
    <property type="entry name" value="WD40/YVTN_repeat-like_dom_sf"/>
</dbReference>
<sequence length="123" mass="14161">MQHEPINYRITNNRLYVNDTLVPFKYPVDDRETIQVEDLLLVVLYTGAFPEGFIGLKRGDEDYGRNVYAVNKDGKIVWRIQRDVWSDTVIGLTVHEDGAIVIGTDMDRFHLLNLADGTTTYKK</sequence>
<comment type="caution">
    <text evidence="1">The sequence shown here is derived from an EMBL/GenBank/DDBJ whole genome shotgun (WGS) entry which is preliminary data.</text>
</comment>
<keyword evidence="2" id="KW-1185">Reference proteome</keyword>
<dbReference type="RefSeq" id="WP_208341750.1">
    <property type="nucleotide sequence ID" value="NZ_CAWQFN010000023.1"/>
</dbReference>
<dbReference type="InterPro" id="IPR011047">
    <property type="entry name" value="Quinoprotein_ADH-like_sf"/>
</dbReference>
<dbReference type="Pfam" id="PF25857">
    <property type="entry name" value="DUF7957"/>
    <property type="match status" value="1"/>
</dbReference>
<gene>
    <name evidence="1" type="ORF">G7B40_039835</name>
</gene>